<protein>
    <submittedName>
        <fullName evidence="2">NADH dehydrogenase subunit 6</fullName>
    </submittedName>
</protein>
<dbReference type="EMBL" id="MF101817">
    <property type="protein sequence ID" value="AUQ23345.1"/>
    <property type="molecule type" value="Genomic_DNA"/>
</dbReference>
<sequence length="144" mass="17160">MNLLLFLSLICLLFFHPIMMLMALILFTLFLAVMFYNSFQFSLVSLMMVLLILGGMLIIFMYMISLCPNSKMNFNIKTFLILPLLFFSFSKNNSFWKFELPMINKIYMMHYVTMMILMMFFLIMTLMIVSKNLKWINAPIKKFT</sequence>
<keyword evidence="2" id="KW-0496">Mitochondrion</keyword>
<keyword evidence="1" id="KW-0812">Transmembrane</keyword>
<proteinExistence type="predicted"/>
<evidence type="ECO:0000313" key="2">
    <source>
        <dbReference type="EMBL" id="AUQ23345.1"/>
    </source>
</evidence>
<gene>
    <name evidence="2" type="primary">ND6</name>
</gene>
<feature type="transmembrane region" description="Helical" evidence="1">
    <location>
        <begin position="74"/>
        <end position="90"/>
    </location>
</feature>
<accession>A0A343SB45</accession>
<feature type="transmembrane region" description="Helical" evidence="1">
    <location>
        <begin position="39"/>
        <end position="62"/>
    </location>
</feature>
<evidence type="ECO:0000256" key="1">
    <source>
        <dbReference type="SAM" id="Phobius"/>
    </source>
</evidence>
<name>A0A343SB45_HYAAS</name>
<dbReference type="AlphaFoldDB" id="A0A343SB45"/>
<geneLocation type="mitochondrion" evidence="2"/>
<keyword evidence="1" id="KW-0472">Membrane</keyword>
<organism evidence="2">
    <name type="scientific">Hyalomma asiaticum asiaticum</name>
    <name type="common">Tick</name>
    <dbReference type="NCBI Taxonomy" id="266039"/>
    <lineage>
        <taxon>Eukaryota</taxon>
        <taxon>Metazoa</taxon>
        <taxon>Ecdysozoa</taxon>
        <taxon>Arthropoda</taxon>
        <taxon>Chelicerata</taxon>
        <taxon>Arachnida</taxon>
        <taxon>Acari</taxon>
        <taxon>Parasitiformes</taxon>
        <taxon>Ixodida</taxon>
        <taxon>Ixodoidea</taxon>
        <taxon>Ixodidae</taxon>
        <taxon>Hyalomminae</taxon>
        <taxon>Hyalomma</taxon>
    </lineage>
</organism>
<keyword evidence="1" id="KW-1133">Transmembrane helix</keyword>
<feature type="transmembrane region" description="Helical" evidence="1">
    <location>
        <begin position="110"/>
        <end position="129"/>
    </location>
</feature>
<reference evidence="2" key="1">
    <citation type="submission" date="2017-05" db="EMBL/GenBank/DDBJ databases">
        <title>The complete mitochondrial genomes of two species and their phylogenetic implications (H. asiaticum asiaticum and H. asiaticum kozlovi).</title>
        <authorList>
            <person name="Liu Z.Q."/>
            <person name="Nuer K."/>
            <person name="Chen S.J."/>
            <person name="Zhao L."/>
            <person name="Zhang Z.Z."/>
            <person name="Ailisir M."/>
            <person name="Han T."/>
            <person name="Wang J.W."/>
            <person name="Wang Y.Z."/>
            <person name="Chen C.F."/>
        </authorList>
    </citation>
    <scope>NUCLEOTIDE SEQUENCE</scope>
</reference>